<proteinExistence type="predicted"/>
<dbReference type="InterPro" id="IPR010259">
    <property type="entry name" value="S8pro/Inhibitor_I9"/>
</dbReference>
<feature type="domain" description="Inhibitor I9" evidence="1">
    <location>
        <begin position="3"/>
        <end position="59"/>
    </location>
</feature>
<dbReference type="InterPro" id="IPR037045">
    <property type="entry name" value="S8pro/Inhibitor_I9_sf"/>
</dbReference>
<accession>A0A6J5U202</accession>
<gene>
    <name evidence="2" type="ORF">CURHAP_LOCUS16027</name>
</gene>
<dbReference type="PANTHER" id="PTHR48222:SF4">
    <property type="entry name" value="PROTEINASE INHIBITOR, PROPEPTIDE"/>
    <property type="match status" value="1"/>
</dbReference>
<evidence type="ECO:0000259" key="1">
    <source>
        <dbReference type="Pfam" id="PF05922"/>
    </source>
</evidence>
<dbReference type="Pfam" id="PF05922">
    <property type="entry name" value="Inhibitor_I9"/>
    <property type="match status" value="1"/>
</dbReference>
<evidence type="ECO:0000313" key="2">
    <source>
        <dbReference type="EMBL" id="CAB4270062.1"/>
    </source>
</evidence>
<dbReference type="PANTHER" id="PTHR48222">
    <property type="entry name" value="PROTEINASE INHIBITOR, PROPEPTIDE"/>
    <property type="match status" value="1"/>
</dbReference>
<dbReference type="Proteomes" id="UP000507222">
    <property type="component" value="Unassembled WGS sequence"/>
</dbReference>
<dbReference type="AlphaFoldDB" id="A0A6J5U202"/>
<reference evidence="2 3" key="1">
    <citation type="submission" date="2020-05" db="EMBL/GenBank/DDBJ databases">
        <authorList>
            <person name="Campoy J."/>
            <person name="Schneeberger K."/>
            <person name="Spophaly S."/>
        </authorList>
    </citation>
    <scope>NUCLEOTIDE SEQUENCE [LARGE SCALE GENOMIC DNA]</scope>
    <source>
        <strain evidence="2">PruArmRojPasFocal</strain>
    </source>
</reference>
<dbReference type="EMBL" id="CAEKDK010000002">
    <property type="protein sequence ID" value="CAB4270062.1"/>
    <property type="molecule type" value="Genomic_DNA"/>
</dbReference>
<dbReference type="Gene3D" id="3.30.70.80">
    <property type="entry name" value="Peptidase S8 propeptide/proteinase inhibitor I9"/>
    <property type="match status" value="1"/>
</dbReference>
<evidence type="ECO:0000313" key="3">
    <source>
        <dbReference type="Proteomes" id="UP000507222"/>
    </source>
</evidence>
<name>A0A6J5U202_PRUAR</name>
<organism evidence="2 3">
    <name type="scientific">Prunus armeniaca</name>
    <name type="common">Apricot</name>
    <name type="synonym">Armeniaca vulgaris</name>
    <dbReference type="NCBI Taxonomy" id="36596"/>
    <lineage>
        <taxon>Eukaryota</taxon>
        <taxon>Viridiplantae</taxon>
        <taxon>Streptophyta</taxon>
        <taxon>Embryophyta</taxon>
        <taxon>Tracheophyta</taxon>
        <taxon>Spermatophyta</taxon>
        <taxon>Magnoliopsida</taxon>
        <taxon>eudicotyledons</taxon>
        <taxon>Gunneridae</taxon>
        <taxon>Pentapetalae</taxon>
        <taxon>rosids</taxon>
        <taxon>fabids</taxon>
        <taxon>Rosales</taxon>
        <taxon>Rosaceae</taxon>
        <taxon>Amygdaloideae</taxon>
        <taxon>Amygdaleae</taxon>
        <taxon>Prunus</taxon>
    </lineage>
</organism>
<sequence length="130" mass="14793">MGEKHHHDSEVVTSLHHDMLVSDFGSKEAAYDSMVYSYKHGFSGFAAEVTESQAQKITEFMPIPFPGGAEASVAYDLLQQPIMQFMERDQKLHQEDHLGYLEHLRHDGNDDVSTYWELAGRYMPALTVEC</sequence>
<protein>
    <recommendedName>
        <fullName evidence="1">Inhibitor I9 domain-containing protein</fullName>
    </recommendedName>
</protein>